<proteinExistence type="predicted"/>
<feature type="signal peptide" evidence="2">
    <location>
        <begin position="1"/>
        <end position="40"/>
    </location>
</feature>
<keyword evidence="2" id="KW-0732">Signal</keyword>
<dbReference type="AlphaFoldDB" id="A0A1X0JFV8"/>
<dbReference type="InterPro" id="IPR029058">
    <property type="entry name" value="AB_hydrolase_fold"/>
</dbReference>
<feature type="compositionally biased region" description="Polar residues" evidence="1">
    <location>
        <begin position="360"/>
        <end position="372"/>
    </location>
</feature>
<organism evidence="4 5">
    <name type="scientific">Mycolicibacterium tusciae</name>
    <dbReference type="NCBI Taxonomy" id="75922"/>
    <lineage>
        <taxon>Bacteria</taxon>
        <taxon>Bacillati</taxon>
        <taxon>Actinomycetota</taxon>
        <taxon>Actinomycetes</taxon>
        <taxon>Mycobacteriales</taxon>
        <taxon>Mycobacteriaceae</taxon>
        <taxon>Mycolicibacterium</taxon>
    </lineage>
</organism>
<feature type="compositionally biased region" description="Basic and acidic residues" evidence="1">
    <location>
        <begin position="524"/>
        <end position="536"/>
    </location>
</feature>
<protein>
    <recommendedName>
        <fullName evidence="3">PE-PPE domain-containing protein</fullName>
    </recommendedName>
</protein>
<feature type="chain" id="PRO_5013275791" description="PE-PPE domain-containing protein" evidence="2">
    <location>
        <begin position="41"/>
        <end position="536"/>
    </location>
</feature>
<dbReference type="EMBL" id="MVIM01000020">
    <property type="protein sequence ID" value="ORB61799.1"/>
    <property type="molecule type" value="Genomic_DNA"/>
</dbReference>
<evidence type="ECO:0000313" key="5">
    <source>
        <dbReference type="Proteomes" id="UP000192411"/>
    </source>
</evidence>
<dbReference type="Gene3D" id="3.40.50.1820">
    <property type="entry name" value="alpha/beta hydrolase"/>
    <property type="match status" value="1"/>
</dbReference>
<dbReference type="Proteomes" id="UP000192411">
    <property type="component" value="Unassembled WGS sequence"/>
</dbReference>
<feature type="compositionally biased region" description="Polar residues" evidence="1">
    <location>
        <begin position="469"/>
        <end position="489"/>
    </location>
</feature>
<dbReference type="OrthoDB" id="4593375at2"/>
<feature type="domain" description="PE-PPE" evidence="3">
    <location>
        <begin position="78"/>
        <end position="289"/>
    </location>
</feature>
<feature type="compositionally biased region" description="Low complexity" evidence="1">
    <location>
        <begin position="490"/>
        <end position="512"/>
    </location>
</feature>
<feature type="compositionally biased region" description="Low complexity" evidence="1">
    <location>
        <begin position="396"/>
        <end position="409"/>
    </location>
</feature>
<gene>
    <name evidence="4" type="ORF">BST47_26195</name>
</gene>
<reference evidence="4 5" key="1">
    <citation type="submission" date="2017-02" db="EMBL/GenBank/DDBJ databases">
        <title>The new phylogeny of genus Mycobacterium.</title>
        <authorList>
            <person name="Tortoli E."/>
            <person name="Trovato A."/>
            <person name="Cirillo D.M."/>
        </authorList>
    </citation>
    <scope>NUCLEOTIDE SEQUENCE [LARGE SCALE GENOMIC DNA]</scope>
    <source>
        <strain evidence="4 5">DSM 44338</strain>
    </source>
</reference>
<comment type="caution">
    <text evidence="4">The sequence shown here is derived from an EMBL/GenBank/DDBJ whole genome shotgun (WGS) entry which is preliminary data.</text>
</comment>
<name>A0A1X0JFV8_9MYCO</name>
<accession>A0A1X0JFV8</accession>
<dbReference type="RefSeq" id="WP_083128755.1">
    <property type="nucleotide sequence ID" value="NZ_MVIM01000020.1"/>
</dbReference>
<feature type="region of interest" description="Disordered" evidence="1">
    <location>
        <begin position="345"/>
        <end position="536"/>
    </location>
</feature>
<evidence type="ECO:0000259" key="3">
    <source>
        <dbReference type="Pfam" id="PF08237"/>
    </source>
</evidence>
<evidence type="ECO:0000256" key="1">
    <source>
        <dbReference type="SAM" id="MobiDB-lite"/>
    </source>
</evidence>
<dbReference type="STRING" id="75922.BST47_26195"/>
<feature type="compositionally biased region" description="Polar residues" evidence="1">
    <location>
        <begin position="385"/>
        <end position="395"/>
    </location>
</feature>
<evidence type="ECO:0000313" key="4">
    <source>
        <dbReference type="EMBL" id="ORB61799.1"/>
    </source>
</evidence>
<sequence>MTTPHIRRNTHWAKRWAGATVCAALIAAPTVVISPTPAQAADSVFYLSGTRNNPAPQQMIDLADIGAAFTYFGEQALQIGYAAALFPFQGATALNASVAEGLANLVAALEAAPPGDRLVLIGVSQGDIVLSLLEQALLAAGEARDVLFVRMAGPSGDTGVMGRNWGFNLPGLSFVTRPDESPFDQIVLNHEYDGLGHWPVNQLNVLAVLNAVLGTLTFHNPNSYAVDLANFPLADITTTVNSLGATTTTYLIRATGLLPLLRPLQALGVDEGLLNDWHRKLKPIIDSAYEPGRAPVLARVVQSMVRVVVNGLSRVAEGVGTVLRRIEAAHRPGTATAVDAVGDAGDQAAASRADHDPGSPSRSQTALVSYSQEPGLDPVPDTDPAVSQSNTETLGETSSEPTSSSSAPATQDPLSEPATAPADDLDADSDEPGTTGPPGPQEDATSITRGSDFPTGHDDTAVTPADARVTTTSTRPHMRTSRQAASSEAVSRPRSPKTVSVSSRSGSPGSGSDRATSTSAPRADTSRTTRDSGTES</sequence>
<evidence type="ECO:0000256" key="2">
    <source>
        <dbReference type="SAM" id="SignalP"/>
    </source>
</evidence>
<dbReference type="Pfam" id="PF08237">
    <property type="entry name" value="PE-PPE"/>
    <property type="match status" value="1"/>
</dbReference>
<keyword evidence="5" id="KW-1185">Reference proteome</keyword>
<dbReference type="InterPro" id="IPR013228">
    <property type="entry name" value="PE-PPE_C"/>
</dbReference>